<dbReference type="Gene3D" id="1.10.10.1340">
    <property type="entry name" value="Mediator of RNA polymerase II, submodule Med31 (Soh1)"/>
    <property type="match status" value="1"/>
</dbReference>
<dbReference type="GO" id="GO:0016592">
    <property type="term" value="C:mediator complex"/>
    <property type="evidence" value="ECO:0007669"/>
    <property type="project" value="InterPro"/>
</dbReference>
<evidence type="ECO:0000313" key="11">
    <source>
        <dbReference type="Proteomes" id="UP000527355"/>
    </source>
</evidence>
<evidence type="ECO:0000256" key="8">
    <source>
        <dbReference type="RuleBase" id="RU364129"/>
    </source>
</evidence>
<evidence type="ECO:0000256" key="1">
    <source>
        <dbReference type="ARBA" id="ARBA00004123"/>
    </source>
</evidence>
<accession>A0A7J7T6D6</accession>
<comment type="caution">
    <text evidence="10">The sequence shown here is derived from an EMBL/GenBank/DDBJ whole genome shotgun (WGS) entry which is preliminary data.</text>
</comment>
<dbReference type="EMBL" id="JABWUV010000017">
    <property type="protein sequence ID" value="KAF6296269.1"/>
    <property type="molecule type" value="Genomic_DNA"/>
</dbReference>
<keyword evidence="9" id="KW-0472">Membrane</keyword>
<keyword evidence="9" id="KW-1133">Transmembrane helix</keyword>
<sequence length="122" mass="13862">MAAAVAMETDDAGNRLRFQLELEFVQCLANPNYLNLSAFIHSQLNGIIAALILVYILYIIEQAGTCFMNSVCVGGGDVMCVNSLLEVTNQWFKDWFALQMHFFFFMPFSSCPKRLLQRQSFC</sequence>
<keyword evidence="11" id="KW-1185">Reference proteome</keyword>
<comment type="subcellular location">
    <subcellularLocation>
        <location evidence="1 8">Nucleus</location>
    </subcellularLocation>
</comment>
<dbReference type="InterPro" id="IPR008831">
    <property type="entry name" value="Mediator_Med31"/>
</dbReference>
<keyword evidence="6 8" id="KW-0539">Nucleus</keyword>
<keyword evidence="4 8" id="KW-0010">Activator</keyword>
<keyword evidence="9" id="KW-0812">Transmembrane</keyword>
<keyword evidence="3 8" id="KW-0805">Transcription regulation</keyword>
<evidence type="ECO:0000256" key="6">
    <source>
        <dbReference type="ARBA" id="ARBA00023242"/>
    </source>
</evidence>
<reference evidence="10 11" key="1">
    <citation type="journal article" date="2020" name="Nature">
        <title>Six reference-quality genomes reveal evolution of bat adaptations.</title>
        <authorList>
            <person name="Jebb D."/>
            <person name="Huang Z."/>
            <person name="Pippel M."/>
            <person name="Hughes G.M."/>
            <person name="Lavrichenko K."/>
            <person name="Devanna P."/>
            <person name="Winkler S."/>
            <person name="Jermiin L.S."/>
            <person name="Skirmuntt E.C."/>
            <person name="Katzourakis A."/>
            <person name="Burkitt-Gray L."/>
            <person name="Ray D.A."/>
            <person name="Sullivan K.A.M."/>
            <person name="Roscito J.G."/>
            <person name="Kirilenko B.M."/>
            <person name="Davalos L.M."/>
            <person name="Corthals A.P."/>
            <person name="Power M.L."/>
            <person name="Jones G."/>
            <person name="Ransome R.D."/>
            <person name="Dechmann D.K.N."/>
            <person name="Locatelli A.G."/>
            <person name="Puechmaille S.J."/>
            <person name="Fedrigo O."/>
            <person name="Jarvis E.D."/>
            <person name="Hiller M."/>
            <person name="Vernes S.C."/>
            <person name="Myers E.W."/>
            <person name="Teeling E.C."/>
        </authorList>
    </citation>
    <scope>NUCLEOTIDE SEQUENCE [LARGE SCALE GENOMIC DNA]</scope>
    <source>
        <strain evidence="10">MMyoMyo1</strain>
        <tissue evidence="10">Flight muscle</tissue>
    </source>
</reference>
<comment type="function">
    <text evidence="7 8">Component of the Mediator complex, a coactivator involved in the regulated transcription of nearly all RNA polymerase II-dependent genes. Mediator functions as a bridge to convey information from gene-specific regulatory proteins to the basal RNA polymerase II transcription machinery. Mediator is recruited to promoters by direct interactions with regulatory proteins and serves as a scaffold for the assembly of a functional preinitiation complex with RNA polymerase II and the general transcription factors.</text>
</comment>
<evidence type="ECO:0000256" key="2">
    <source>
        <dbReference type="ARBA" id="ARBA00006378"/>
    </source>
</evidence>
<dbReference type="AlphaFoldDB" id="A0A7J7T6D6"/>
<evidence type="ECO:0000256" key="4">
    <source>
        <dbReference type="ARBA" id="ARBA00023159"/>
    </source>
</evidence>
<feature type="transmembrane region" description="Helical" evidence="9">
    <location>
        <begin position="38"/>
        <end position="60"/>
    </location>
</feature>
<dbReference type="Proteomes" id="UP000527355">
    <property type="component" value="Unassembled WGS sequence"/>
</dbReference>
<dbReference type="GO" id="GO:0003712">
    <property type="term" value="F:transcription coregulator activity"/>
    <property type="evidence" value="ECO:0007669"/>
    <property type="project" value="InterPro"/>
</dbReference>
<evidence type="ECO:0000256" key="7">
    <source>
        <dbReference type="ARBA" id="ARBA00025687"/>
    </source>
</evidence>
<evidence type="ECO:0000256" key="5">
    <source>
        <dbReference type="ARBA" id="ARBA00023163"/>
    </source>
</evidence>
<evidence type="ECO:0000256" key="3">
    <source>
        <dbReference type="ARBA" id="ARBA00023015"/>
    </source>
</evidence>
<gene>
    <name evidence="10" type="ORF">mMyoMyo1_012941</name>
</gene>
<proteinExistence type="inferred from homology"/>
<protein>
    <recommendedName>
        <fullName evidence="8">Mediator of RNA polymerase II transcription subunit 31</fullName>
    </recommendedName>
</protein>
<comment type="similarity">
    <text evidence="2 8">Belongs to the Mediator complex subunit 31 family.</text>
</comment>
<comment type="subunit">
    <text evidence="8">Component of the Mediator complex.</text>
</comment>
<dbReference type="Pfam" id="PF05669">
    <property type="entry name" value="Med31"/>
    <property type="match status" value="1"/>
</dbReference>
<name>A0A7J7T6D6_MYOMY</name>
<dbReference type="GO" id="GO:0006355">
    <property type="term" value="P:regulation of DNA-templated transcription"/>
    <property type="evidence" value="ECO:0007669"/>
    <property type="project" value="InterPro"/>
</dbReference>
<keyword evidence="5 8" id="KW-0804">Transcription</keyword>
<organism evidence="10 11">
    <name type="scientific">Myotis myotis</name>
    <name type="common">Greater mouse-eared bat</name>
    <name type="synonym">Vespertilio myotis</name>
    <dbReference type="NCBI Taxonomy" id="51298"/>
    <lineage>
        <taxon>Eukaryota</taxon>
        <taxon>Metazoa</taxon>
        <taxon>Chordata</taxon>
        <taxon>Craniata</taxon>
        <taxon>Vertebrata</taxon>
        <taxon>Euteleostomi</taxon>
        <taxon>Mammalia</taxon>
        <taxon>Eutheria</taxon>
        <taxon>Laurasiatheria</taxon>
        <taxon>Chiroptera</taxon>
        <taxon>Yangochiroptera</taxon>
        <taxon>Vespertilionidae</taxon>
        <taxon>Myotis</taxon>
    </lineage>
</organism>
<dbReference type="InterPro" id="IPR038089">
    <property type="entry name" value="Med31_sf"/>
</dbReference>
<evidence type="ECO:0000256" key="9">
    <source>
        <dbReference type="SAM" id="Phobius"/>
    </source>
</evidence>
<evidence type="ECO:0000313" key="10">
    <source>
        <dbReference type="EMBL" id="KAF6296269.1"/>
    </source>
</evidence>